<dbReference type="Pfam" id="PF00632">
    <property type="entry name" value="HECT"/>
    <property type="match status" value="1"/>
</dbReference>
<keyword evidence="9" id="KW-1185">Reference proteome</keyword>
<feature type="domain" description="HECT" evidence="7">
    <location>
        <begin position="199"/>
        <end position="271"/>
    </location>
</feature>
<reference evidence="8" key="1">
    <citation type="submission" date="2022-08" db="EMBL/GenBank/DDBJ databases">
        <title>Genome sequencing of akame (Lates japonicus).</title>
        <authorList>
            <person name="Hashiguchi Y."/>
            <person name="Takahashi H."/>
        </authorList>
    </citation>
    <scope>NUCLEOTIDE SEQUENCE</scope>
    <source>
        <strain evidence="8">Kochi</strain>
    </source>
</reference>
<dbReference type="EC" id="2.3.2.26" evidence="2"/>
<dbReference type="SUPFAM" id="SSF56204">
    <property type="entry name" value="Hect, E3 ligase catalytic domain"/>
    <property type="match status" value="1"/>
</dbReference>
<dbReference type="Proteomes" id="UP001279410">
    <property type="component" value="Unassembled WGS sequence"/>
</dbReference>
<protein>
    <recommendedName>
        <fullName evidence="2">HECT-type E3 ubiquitin transferase</fullName>
        <ecNumber evidence="2">2.3.2.26</ecNumber>
    </recommendedName>
</protein>
<proteinExistence type="predicted"/>
<dbReference type="EMBL" id="BRZM01000151">
    <property type="protein sequence ID" value="GLD68793.1"/>
    <property type="molecule type" value="Genomic_DNA"/>
</dbReference>
<evidence type="ECO:0000256" key="5">
    <source>
        <dbReference type="PROSITE-ProRule" id="PRU00104"/>
    </source>
</evidence>
<sequence length="271" mass="30884">MLAPQRTSVNDSEDGEDDDIMAVPLESDSPPSEELDLAIILRTFQAEHLSDGLQSTICIRRKKILESAIKAISRATFCWTHSPYVEFVGEDADDMGGPQRKFFRLLMIEVQTSLGIFEGKAGQVFLSYDQVALDQRKYFKGGNLIAWSIVHGAFKAIFSYNYSSRGTNHREAEEDTIYSWEMVLNMIEDKVTELRFEDLLIFITGTDEVPTLGFPRKPCIDFYEQEGGQRRLPYASTCMMCLYLPRGVTQEEELHRMLYRAVKESLGFGKV</sequence>
<dbReference type="InterPro" id="IPR044611">
    <property type="entry name" value="E3A/B/C-like"/>
</dbReference>
<dbReference type="AlphaFoldDB" id="A0AAD3RH39"/>
<dbReference type="InterPro" id="IPR035983">
    <property type="entry name" value="Hect_E3_ubiquitin_ligase"/>
</dbReference>
<keyword evidence="4 5" id="KW-0833">Ubl conjugation pathway</keyword>
<feature type="active site" description="Glycyl thioester intermediate" evidence="5">
    <location>
        <position position="238"/>
    </location>
</feature>
<dbReference type="PROSITE" id="PS50237">
    <property type="entry name" value="HECT"/>
    <property type="match status" value="1"/>
</dbReference>
<dbReference type="GO" id="GO:0061630">
    <property type="term" value="F:ubiquitin protein ligase activity"/>
    <property type="evidence" value="ECO:0007669"/>
    <property type="project" value="UniProtKB-EC"/>
</dbReference>
<dbReference type="PANTHER" id="PTHR45700">
    <property type="entry name" value="UBIQUITIN-PROTEIN LIGASE E3C"/>
    <property type="match status" value="1"/>
</dbReference>
<evidence type="ECO:0000313" key="9">
    <source>
        <dbReference type="Proteomes" id="UP001279410"/>
    </source>
</evidence>
<evidence type="ECO:0000256" key="2">
    <source>
        <dbReference type="ARBA" id="ARBA00012485"/>
    </source>
</evidence>
<dbReference type="InterPro" id="IPR000569">
    <property type="entry name" value="HECT_dom"/>
</dbReference>
<evidence type="ECO:0000256" key="4">
    <source>
        <dbReference type="ARBA" id="ARBA00022786"/>
    </source>
</evidence>
<keyword evidence="3" id="KW-0808">Transferase</keyword>
<gene>
    <name evidence="8" type="ORF">AKAME5_002010600</name>
</gene>
<evidence type="ECO:0000256" key="1">
    <source>
        <dbReference type="ARBA" id="ARBA00000885"/>
    </source>
</evidence>
<dbReference type="PANTHER" id="PTHR45700:SF2">
    <property type="entry name" value="UBIQUITIN-PROTEIN LIGASE E3C"/>
    <property type="match status" value="1"/>
</dbReference>
<accession>A0AAD3RH39</accession>
<evidence type="ECO:0000259" key="7">
    <source>
        <dbReference type="PROSITE" id="PS50237"/>
    </source>
</evidence>
<dbReference type="GO" id="GO:0006511">
    <property type="term" value="P:ubiquitin-dependent protein catabolic process"/>
    <property type="evidence" value="ECO:0007669"/>
    <property type="project" value="TreeGrafter"/>
</dbReference>
<name>A0AAD3RH39_LATJO</name>
<feature type="compositionally biased region" description="Polar residues" evidence="6">
    <location>
        <begin position="1"/>
        <end position="10"/>
    </location>
</feature>
<dbReference type="Gene3D" id="3.90.1750.10">
    <property type="entry name" value="Hect, E3 ligase catalytic domains"/>
    <property type="match status" value="1"/>
</dbReference>
<feature type="region of interest" description="Disordered" evidence="6">
    <location>
        <begin position="1"/>
        <end position="31"/>
    </location>
</feature>
<feature type="compositionally biased region" description="Acidic residues" evidence="6">
    <location>
        <begin position="11"/>
        <end position="20"/>
    </location>
</feature>
<evidence type="ECO:0000313" key="8">
    <source>
        <dbReference type="EMBL" id="GLD68793.1"/>
    </source>
</evidence>
<dbReference type="Gene3D" id="3.30.2410.10">
    <property type="entry name" value="Hect, E3 ligase catalytic domain"/>
    <property type="match status" value="1"/>
</dbReference>
<evidence type="ECO:0000256" key="3">
    <source>
        <dbReference type="ARBA" id="ARBA00022679"/>
    </source>
</evidence>
<dbReference type="GO" id="GO:0000209">
    <property type="term" value="P:protein polyubiquitination"/>
    <property type="evidence" value="ECO:0007669"/>
    <property type="project" value="InterPro"/>
</dbReference>
<organism evidence="8 9">
    <name type="scientific">Lates japonicus</name>
    <name type="common">Japanese lates</name>
    <dbReference type="NCBI Taxonomy" id="270547"/>
    <lineage>
        <taxon>Eukaryota</taxon>
        <taxon>Metazoa</taxon>
        <taxon>Chordata</taxon>
        <taxon>Craniata</taxon>
        <taxon>Vertebrata</taxon>
        <taxon>Euteleostomi</taxon>
        <taxon>Actinopterygii</taxon>
        <taxon>Neopterygii</taxon>
        <taxon>Teleostei</taxon>
        <taxon>Neoteleostei</taxon>
        <taxon>Acanthomorphata</taxon>
        <taxon>Carangaria</taxon>
        <taxon>Carangaria incertae sedis</taxon>
        <taxon>Centropomidae</taxon>
        <taxon>Lates</taxon>
    </lineage>
</organism>
<comment type="caution">
    <text evidence="8">The sequence shown here is derived from an EMBL/GenBank/DDBJ whole genome shotgun (WGS) entry which is preliminary data.</text>
</comment>
<evidence type="ECO:0000256" key="6">
    <source>
        <dbReference type="SAM" id="MobiDB-lite"/>
    </source>
</evidence>
<comment type="catalytic activity">
    <reaction evidence="1">
        <text>S-ubiquitinyl-[E2 ubiquitin-conjugating enzyme]-L-cysteine + [acceptor protein]-L-lysine = [E2 ubiquitin-conjugating enzyme]-L-cysteine + N(6)-ubiquitinyl-[acceptor protein]-L-lysine.</text>
        <dbReference type="EC" id="2.3.2.26"/>
    </reaction>
</comment>